<dbReference type="EMBL" id="JAODUO010000545">
    <property type="protein sequence ID" value="KAK2178410.1"/>
    <property type="molecule type" value="Genomic_DNA"/>
</dbReference>
<evidence type="ECO:0000313" key="2">
    <source>
        <dbReference type="EMBL" id="KAK2178410.1"/>
    </source>
</evidence>
<feature type="region of interest" description="Disordered" evidence="1">
    <location>
        <begin position="48"/>
        <end position="82"/>
    </location>
</feature>
<evidence type="ECO:0000313" key="3">
    <source>
        <dbReference type="Proteomes" id="UP001209878"/>
    </source>
</evidence>
<feature type="compositionally biased region" description="Basic and acidic residues" evidence="1">
    <location>
        <begin position="65"/>
        <end position="82"/>
    </location>
</feature>
<comment type="caution">
    <text evidence="2">The sequence shown here is derived from an EMBL/GenBank/DDBJ whole genome shotgun (WGS) entry which is preliminary data.</text>
</comment>
<name>A0AAD9KWY7_RIDPI</name>
<reference evidence="2" key="1">
    <citation type="journal article" date="2023" name="Mol. Biol. Evol.">
        <title>Third-Generation Sequencing Reveals the Adaptive Role of the Epigenome in Three Deep-Sea Polychaetes.</title>
        <authorList>
            <person name="Perez M."/>
            <person name="Aroh O."/>
            <person name="Sun Y."/>
            <person name="Lan Y."/>
            <person name="Juniper S.K."/>
            <person name="Young C.R."/>
            <person name="Angers B."/>
            <person name="Qian P.Y."/>
        </authorList>
    </citation>
    <scope>NUCLEOTIDE SEQUENCE</scope>
    <source>
        <strain evidence="2">R07B-5</strain>
    </source>
</reference>
<sequence length="82" mass="9194">MIQPRSCVDLYRSTRSLSTRGEFAGQPRVPGTHVVFVGIAINCARTRRDEMKDAPTISDRRRLKRTEPAGERATGRTPEPGR</sequence>
<organism evidence="2 3">
    <name type="scientific">Ridgeia piscesae</name>
    <name type="common">Tubeworm</name>
    <dbReference type="NCBI Taxonomy" id="27915"/>
    <lineage>
        <taxon>Eukaryota</taxon>
        <taxon>Metazoa</taxon>
        <taxon>Spiralia</taxon>
        <taxon>Lophotrochozoa</taxon>
        <taxon>Annelida</taxon>
        <taxon>Polychaeta</taxon>
        <taxon>Sedentaria</taxon>
        <taxon>Canalipalpata</taxon>
        <taxon>Sabellida</taxon>
        <taxon>Siboglinidae</taxon>
        <taxon>Ridgeia</taxon>
    </lineage>
</organism>
<proteinExistence type="predicted"/>
<dbReference type="AlphaFoldDB" id="A0AAD9KWY7"/>
<protein>
    <submittedName>
        <fullName evidence="2">Uncharacterized protein</fullName>
    </submittedName>
</protein>
<gene>
    <name evidence="2" type="ORF">NP493_545g01092</name>
</gene>
<keyword evidence="3" id="KW-1185">Reference proteome</keyword>
<accession>A0AAD9KWY7</accession>
<evidence type="ECO:0000256" key="1">
    <source>
        <dbReference type="SAM" id="MobiDB-lite"/>
    </source>
</evidence>
<dbReference type="Proteomes" id="UP001209878">
    <property type="component" value="Unassembled WGS sequence"/>
</dbReference>